<dbReference type="PANTHER" id="PTHR41775:SF1">
    <property type="entry name" value="PEPTIDASE M6-LIKE DOMAIN-CONTAINING PROTEIN"/>
    <property type="match status" value="1"/>
</dbReference>
<feature type="compositionally biased region" description="Gly residues" evidence="1">
    <location>
        <begin position="373"/>
        <end position="402"/>
    </location>
</feature>
<dbReference type="Proteomes" id="UP000326179">
    <property type="component" value="Chromosome"/>
</dbReference>
<dbReference type="AlphaFoldDB" id="A0A5Q0LGB9"/>
<proteinExistence type="predicted"/>
<dbReference type="InterPro" id="IPR008757">
    <property type="entry name" value="Peptidase_M6-like_domain"/>
</dbReference>
<evidence type="ECO:0000313" key="2">
    <source>
        <dbReference type="EMBL" id="QFZ76175.1"/>
    </source>
</evidence>
<name>A0A5Q0LGB9_9ACTN</name>
<protein>
    <submittedName>
        <fullName evidence="2">M6 family metalloprotease domain-containing protein</fullName>
    </submittedName>
</protein>
<feature type="compositionally biased region" description="Low complexity" evidence="1">
    <location>
        <begin position="332"/>
        <end position="354"/>
    </location>
</feature>
<gene>
    <name evidence="2" type="ORF">GFH48_25510</name>
</gene>
<keyword evidence="2" id="KW-0645">Protease</keyword>
<sequence length="564" mass="58678">MSRNPHPEVDVPRQLPLRSLARGVLRGFAPEGASRWRSTAAAFTSLAAVVATSLVTGPALAEPLFAPCALKRTDAHHSEGLDVWNAAYPRPTRPLDAVLVFLSFPDSRPRTTPAELTADYFPSTSRFFERASYGRFTLRPHPQRDWIRMPHASTSYAMRRDWNTARRAAYLRDAMGVADRRIDFSRYDIVYFVADPDAPGVDSDATKVVNLDTPLRADGKDIRRVVTVFEKHPPDRLVLAHETGHVFDLPDLYHRPSDGKGDWDTYVGDWDLMGSQFGLAPDLFGWHKWKLGWLEPRQVVCVGAHGSTRVTLEPLGAGPVSAGVGAAGAPGVGTAPEVDPSGVSRGASGSSGASETGVPRSDGRTPGLDSNGGEPGLKGAGAAVVGGGGPHAKGTGSGGTDAGSGAADAGSGVEGAGAGSRTAGEGSRTAGSGAQIPGSGPVPVGSGVPAFGSGRGTKLAVVRTGPDSALAFEARGSAGNDGTTCTQGILIYRVRSEAASGDGPIQVIDAHPHSESCWGESVYPPLADAPVGLGESFTVPGEKVRVEVEDWTAAGEWTVKITTG</sequence>
<dbReference type="GO" id="GO:0008237">
    <property type="term" value="F:metallopeptidase activity"/>
    <property type="evidence" value="ECO:0007669"/>
    <property type="project" value="UniProtKB-KW"/>
</dbReference>
<keyword evidence="3" id="KW-1185">Reference proteome</keyword>
<dbReference type="RefSeq" id="WP_153290416.1">
    <property type="nucleotide sequence ID" value="NZ_CP045643.1"/>
</dbReference>
<feature type="region of interest" description="Disordered" evidence="1">
    <location>
        <begin position="331"/>
        <end position="450"/>
    </location>
</feature>
<dbReference type="GO" id="GO:0006508">
    <property type="term" value="P:proteolysis"/>
    <property type="evidence" value="ECO:0007669"/>
    <property type="project" value="UniProtKB-KW"/>
</dbReference>
<dbReference type="PANTHER" id="PTHR41775">
    <property type="entry name" value="SECRETED PROTEIN-RELATED"/>
    <property type="match status" value="1"/>
</dbReference>
<evidence type="ECO:0000313" key="3">
    <source>
        <dbReference type="Proteomes" id="UP000326179"/>
    </source>
</evidence>
<keyword evidence="2" id="KW-0378">Hydrolase</keyword>
<keyword evidence="2" id="KW-0482">Metalloprotease</keyword>
<dbReference type="EMBL" id="CP045643">
    <property type="protein sequence ID" value="QFZ76175.1"/>
    <property type="molecule type" value="Genomic_DNA"/>
</dbReference>
<organism evidence="2 3">
    <name type="scientific">Streptomyces fagopyri</name>
    <dbReference type="NCBI Taxonomy" id="2662397"/>
    <lineage>
        <taxon>Bacteria</taxon>
        <taxon>Bacillati</taxon>
        <taxon>Actinomycetota</taxon>
        <taxon>Actinomycetes</taxon>
        <taxon>Kitasatosporales</taxon>
        <taxon>Streptomycetaceae</taxon>
        <taxon>Streptomyces</taxon>
    </lineage>
</organism>
<dbReference type="NCBIfam" id="TIGR03296">
    <property type="entry name" value="M6dom_TIGR03296"/>
    <property type="match status" value="1"/>
</dbReference>
<dbReference type="KEGG" id="sfy:GFH48_25510"/>
<accession>A0A5Q0LGB9</accession>
<feature type="compositionally biased region" description="Low complexity" evidence="1">
    <location>
        <begin position="437"/>
        <end position="450"/>
    </location>
</feature>
<reference evidence="2 3" key="1">
    <citation type="submission" date="2019-10" db="EMBL/GenBank/DDBJ databases">
        <title>A novel species.</title>
        <authorList>
            <person name="Gao J."/>
        </authorList>
    </citation>
    <scope>NUCLEOTIDE SEQUENCE [LARGE SCALE GENOMIC DNA]</scope>
    <source>
        <strain evidence="2 3">QMT-28</strain>
    </source>
</reference>
<evidence type="ECO:0000256" key="1">
    <source>
        <dbReference type="SAM" id="MobiDB-lite"/>
    </source>
</evidence>